<keyword evidence="2" id="KW-1185">Reference proteome</keyword>
<name>A0ACC2YSL9_9PEZI</name>
<evidence type="ECO:0000313" key="2">
    <source>
        <dbReference type="Proteomes" id="UP001172680"/>
    </source>
</evidence>
<proteinExistence type="predicted"/>
<organism evidence="1 2">
    <name type="scientific">Coniosporium tulheliwenetii</name>
    <dbReference type="NCBI Taxonomy" id="3383036"/>
    <lineage>
        <taxon>Eukaryota</taxon>
        <taxon>Fungi</taxon>
        <taxon>Dikarya</taxon>
        <taxon>Ascomycota</taxon>
        <taxon>Pezizomycotina</taxon>
        <taxon>Dothideomycetes</taxon>
        <taxon>Dothideomycetes incertae sedis</taxon>
        <taxon>Coniosporium</taxon>
    </lineage>
</organism>
<evidence type="ECO:0000313" key="1">
    <source>
        <dbReference type="EMBL" id="KAJ9638239.1"/>
    </source>
</evidence>
<accession>A0ACC2YSL9</accession>
<protein>
    <submittedName>
        <fullName evidence="1">Uncharacterized protein</fullName>
    </submittedName>
</protein>
<dbReference type="EMBL" id="JAPDRP010000021">
    <property type="protein sequence ID" value="KAJ9638239.1"/>
    <property type="molecule type" value="Genomic_DNA"/>
</dbReference>
<comment type="caution">
    <text evidence="1">The sequence shown here is derived from an EMBL/GenBank/DDBJ whole genome shotgun (WGS) entry which is preliminary data.</text>
</comment>
<sequence>MSRPFPTLSVTAADDDMEISSERGHVESDIEIDFDLTEAADGGQDDDYMLEDIRSPAAQASHQSGIQTSNDDIMVDEDAQLEDGSMRDDITVPDEHLTDVGEFMHDDTVISDIQQFAGVEVPGVPEIVIESDQANDQVDEEITWRPEAVRNLSQDAASYPNGSISDTANVVRDGADQKDDSETRAEADVEEHPLDEAPIVVEEDQAKTPAVELASVPDDDDKAYHVNDAAASMQEEETGTVDPDSHQGENQPDDEHLKAGREVSGGVGGHEQHGGIQSASDRPHPVIVFYQGNEISLFPPSEQDASETFFLQDESLAHRSIYDLLQACRQVLGETIHEEDELEINIAELGLCISEDSSPCPHVSFSQILDVYVQLQKHDGVQEPDPLYITLTTKARFTTRLGALLQAATEGRGLLSLDIPHDANYQDPYLDVDSSADNDEDQPDQQEDQTYEHHPVDPEPDPDHGKQATHDSKTDAALAPQTTGEQAEPERSDVAPPATIVAEPRSDQRSHEASTHTERESIQHPTDGAEPSQNPAADVADGQDDDLIDYADGEDAEDGASGESAGSSTLRGDGSPKAGGQYTLNDDFDDTLTNDADGVATGTHDSPHPTSHPAVGEPQIGDEATVTTETHEEHEVGDVDEATFQDWHDDHAAPGDDATYQDDFEAYDDGTELEQEAAVDAVEADIETLVNEQGATDNEISHSEAVDTLAANGHEDVRPELSGNPALEAQQYVHEHLVTGDEPNPLDEFDFATGEDPDYFIFDDFPEDGPLADPEIDVSASAEKDEPIVPVPAKDNGYDSDAIDYDDEDDELPTPVEPVARNTSDRSKGSPLGKRSREDEEDGAVDIDDQTAKRVRYIGLALAVTSTLAIGEYALGVLREWESGADSWMKGTSFVITKKGLNDASERHGFEGDGFSYLKSPLWWGGIVTRSVIIVLHAPPDKEIETIDEILNYAIQPAREEEPLIYISICSTVGSVSIMAVKAFGIALKLTFAGNNQFTHPSTYVFAIVVVWCILVQMNYFNKALSQFSTSLLQHRRRRKYHLLLCGFLIIFSGVYLLNLSREDPDGKTMLGQGNFEDAAPTDGLAGAMTRRSMHSRRSSDAGGHRRASSGAYKMGDRTGLMRDFERDVEAQSFGLADLAEDSDEDTGGSGRKRTSFDELEMNGSAKSPILPAERVGPNKKSPER</sequence>
<dbReference type="Proteomes" id="UP001172680">
    <property type="component" value="Unassembled WGS sequence"/>
</dbReference>
<gene>
    <name evidence="1" type="ORF">H2199_006926</name>
</gene>
<reference evidence="1" key="1">
    <citation type="submission" date="2022-10" db="EMBL/GenBank/DDBJ databases">
        <title>Culturing micro-colonial fungi from biological soil crusts in the Mojave desert and describing Neophaeococcomyces mojavensis, and introducing the new genera and species Taxawa tesnikishii.</title>
        <authorList>
            <person name="Kurbessoian T."/>
            <person name="Stajich J.E."/>
        </authorList>
    </citation>
    <scope>NUCLEOTIDE SEQUENCE</scope>
    <source>
        <strain evidence="1">JES_115</strain>
    </source>
</reference>